<dbReference type="Proteomes" id="UP000287022">
    <property type="component" value="Unassembled WGS sequence"/>
</dbReference>
<dbReference type="AlphaFoldDB" id="A0A432Z9Y0"/>
<comment type="caution">
    <text evidence="1">The sequence shown here is derived from an EMBL/GenBank/DDBJ whole genome shotgun (WGS) entry which is preliminary data.</text>
</comment>
<dbReference type="Pfam" id="PF13379">
    <property type="entry name" value="NMT1_2"/>
    <property type="match status" value="1"/>
</dbReference>
<evidence type="ECO:0000313" key="2">
    <source>
        <dbReference type="Proteomes" id="UP000287022"/>
    </source>
</evidence>
<dbReference type="Gene3D" id="3.40.190.10">
    <property type="entry name" value="Periplasmic binding protein-like II"/>
    <property type="match status" value="1"/>
</dbReference>
<evidence type="ECO:0008006" key="3">
    <source>
        <dbReference type="Google" id="ProtNLM"/>
    </source>
</evidence>
<gene>
    <name evidence="1" type="ORF">CWI80_05315</name>
</gene>
<evidence type="ECO:0000313" key="1">
    <source>
        <dbReference type="EMBL" id="RUO74757.1"/>
    </source>
</evidence>
<keyword evidence="2" id="KW-1185">Reference proteome</keyword>
<proteinExistence type="predicted"/>
<protein>
    <recommendedName>
        <fullName evidence="3">SsuA/THI5-like domain-containing protein</fullName>
    </recommendedName>
</protein>
<name>A0A432Z9Y0_9GAMM</name>
<accession>A0A432Z9Y0</accession>
<dbReference type="STRING" id="1122124.GCA_000423165_00337"/>
<dbReference type="EMBL" id="PIQE01000001">
    <property type="protein sequence ID" value="RUO74757.1"/>
    <property type="molecule type" value="Genomic_DNA"/>
</dbReference>
<organism evidence="1 2">
    <name type="scientific">Pseudidiomarina sediminum</name>
    <dbReference type="NCBI Taxonomy" id="431675"/>
    <lineage>
        <taxon>Bacteria</taxon>
        <taxon>Pseudomonadati</taxon>
        <taxon>Pseudomonadota</taxon>
        <taxon>Gammaproteobacteria</taxon>
        <taxon>Alteromonadales</taxon>
        <taxon>Idiomarinaceae</taxon>
        <taxon>Pseudidiomarina</taxon>
    </lineage>
</organism>
<reference evidence="2" key="1">
    <citation type="journal article" date="2018" name="Front. Microbiol.">
        <title>Genome-Based Analysis Reveals the Taxonomy and Diversity of the Family Idiomarinaceae.</title>
        <authorList>
            <person name="Liu Y."/>
            <person name="Lai Q."/>
            <person name="Shao Z."/>
        </authorList>
    </citation>
    <scope>NUCLEOTIDE SEQUENCE [LARGE SCALE GENOMIC DNA]</scope>
    <source>
        <strain evidence="2">c121</strain>
    </source>
</reference>
<sequence>MFSCLLVVLLTACGRPQADLVIASNSWLGATPVHTYAALQPEGMPPHLKPIMLVSDISVLRMLGNEAAVGAVVTLGNALGANTLTHGDYCIAMVVDRSFGGDAIVARPGWHYQPGQQVRVGLEDSTAARAMLAQWMAHQNIALTQVTTRAVLPTEHAVAFAEQEVDVIVTYEPFVQQLLRQQARVLFDSTETPIPVVDVLIVANTAWPQVAPVVQALLQGAWPQSLRALAQREPTFWQGLQRLTQLNEAELSRAVAGVSFYPADEQHMAMDDVLTKDMPKVAELLVRAGIFQQVVPLQRCETQQ</sequence>
<dbReference type="SUPFAM" id="SSF53850">
    <property type="entry name" value="Periplasmic binding protein-like II"/>
    <property type="match status" value="1"/>
</dbReference>